<dbReference type="InterPro" id="IPR004882">
    <property type="entry name" value="Luc7-rel"/>
</dbReference>
<evidence type="ECO:0000256" key="4">
    <source>
        <dbReference type="SAM" id="SignalP"/>
    </source>
</evidence>
<keyword evidence="2" id="KW-0175">Coiled coil</keyword>
<dbReference type="InterPro" id="IPR001304">
    <property type="entry name" value="C-type_lectin-like"/>
</dbReference>
<reference evidence="6 7" key="1">
    <citation type="submission" date="2020-04" db="EMBL/GenBank/DDBJ databases">
        <authorList>
            <person name="Alioto T."/>
            <person name="Alioto T."/>
            <person name="Gomez Garrido J."/>
        </authorList>
    </citation>
    <scope>NUCLEOTIDE SEQUENCE [LARGE SCALE GENOMIC DNA]</scope>
</reference>
<dbReference type="GO" id="GO:0003729">
    <property type="term" value="F:mRNA binding"/>
    <property type="evidence" value="ECO:0007669"/>
    <property type="project" value="InterPro"/>
</dbReference>
<dbReference type="InterPro" id="IPR016187">
    <property type="entry name" value="CTDL_fold"/>
</dbReference>
<organism evidence="6 7">
    <name type="scientific">Cloeon dipterum</name>
    <dbReference type="NCBI Taxonomy" id="197152"/>
    <lineage>
        <taxon>Eukaryota</taxon>
        <taxon>Metazoa</taxon>
        <taxon>Ecdysozoa</taxon>
        <taxon>Arthropoda</taxon>
        <taxon>Hexapoda</taxon>
        <taxon>Insecta</taxon>
        <taxon>Pterygota</taxon>
        <taxon>Palaeoptera</taxon>
        <taxon>Ephemeroptera</taxon>
        <taxon>Pisciforma</taxon>
        <taxon>Baetidae</taxon>
        <taxon>Cloeon</taxon>
    </lineage>
</organism>
<dbReference type="SMART" id="SM00034">
    <property type="entry name" value="CLECT"/>
    <property type="match status" value="1"/>
</dbReference>
<feature type="region of interest" description="Disordered" evidence="3">
    <location>
        <begin position="761"/>
        <end position="873"/>
    </location>
</feature>
<dbReference type="InterPro" id="IPR016186">
    <property type="entry name" value="C-type_lectin-like/link_sf"/>
</dbReference>
<dbReference type="Pfam" id="PF03194">
    <property type="entry name" value="LUC7"/>
    <property type="match status" value="1"/>
</dbReference>
<dbReference type="EMBL" id="CADEPI010000227">
    <property type="protein sequence ID" value="CAB3381177.1"/>
    <property type="molecule type" value="Genomic_DNA"/>
</dbReference>
<evidence type="ECO:0000313" key="7">
    <source>
        <dbReference type="Proteomes" id="UP000494165"/>
    </source>
</evidence>
<dbReference type="Proteomes" id="UP000494165">
    <property type="component" value="Unassembled WGS sequence"/>
</dbReference>
<comment type="similarity">
    <text evidence="1">Belongs to the Luc7 family.</text>
</comment>
<feature type="signal peptide" evidence="4">
    <location>
        <begin position="1"/>
        <end position="20"/>
    </location>
</feature>
<dbReference type="Gene3D" id="3.10.100.10">
    <property type="entry name" value="Mannose-Binding Protein A, subunit A"/>
    <property type="match status" value="1"/>
</dbReference>
<name>A0A8S1DFK1_9INSE</name>
<keyword evidence="7" id="KW-1185">Reference proteome</keyword>
<evidence type="ECO:0000256" key="2">
    <source>
        <dbReference type="SAM" id="Coils"/>
    </source>
</evidence>
<gene>
    <name evidence="6" type="ORF">CLODIP_2_CD05623</name>
</gene>
<proteinExistence type="inferred from homology"/>
<evidence type="ECO:0000256" key="3">
    <source>
        <dbReference type="SAM" id="MobiDB-lite"/>
    </source>
</evidence>
<evidence type="ECO:0000256" key="1">
    <source>
        <dbReference type="ARBA" id="ARBA00005655"/>
    </source>
</evidence>
<dbReference type="SUPFAM" id="SSF56436">
    <property type="entry name" value="C-type lectin-like"/>
    <property type="match status" value="1"/>
</dbReference>
<feature type="domain" description="C-type lectin" evidence="5">
    <location>
        <begin position="436"/>
        <end position="531"/>
    </location>
</feature>
<feature type="chain" id="PRO_5035933477" description="C-type lectin domain-containing protein" evidence="4">
    <location>
        <begin position="21"/>
        <end position="873"/>
    </location>
</feature>
<feature type="compositionally biased region" description="Basic and acidic residues" evidence="3">
    <location>
        <begin position="829"/>
        <end position="873"/>
    </location>
</feature>
<evidence type="ECO:0000259" key="5">
    <source>
        <dbReference type="PROSITE" id="PS50041"/>
    </source>
</evidence>
<feature type="compositionally biased region" description="Acidic residues" evidence="3">
    <location>
        <begin position="369"/>
        <end position="391"/>
    </location>
</feature>
<feature type="compositionally biased region" description="Basic residues" evidence="3">
    <location>
        <begin position="807"/>
        <end position="828"/>
    </location>
</feature>
<dbReference type="PANTHER" id="PTHR12375">
    <property type="entry name" value="RNA-BINDING PROTEIN LUC7-RELATED"/>
    <property type="match status" value="1"/>
</dbReference>
<feature type="coiled-coil region" evidence="2">
    <location>
        <begin position="660"/>
        <end position="687"/>
    </location>
</feature>
<accession>A0A8S1DFK1</accession>
<dbReference type="GO" id="GO:0005685">
    <property type="term" value="C:U1 snRNP"/>
    <property type="evidence" value="ECO:0007669"/>
    <property type="project" value="InterPro"/>
</dbReference>
<dbReference type="CDD" id="cd00037">
    <property type="entry name" value="CLECT"/>
    <property type="match status" value="1"/>
</dbReference>
<feature type="compositionally biased region" description="Basic and acidic residues" evidence="3">
    <location>
        <begin position="761"/>
        <end position="806"/>
    </location>
</feature>
<dbReference type="OrthoDB" id="10266921at2759"/>
<feature type="region of interest" description="Disordered" evidence="3">
    <location>
        <begin position="361"/>
        <end position="392"/>
    </location>
</feature>
<dbReference type="PROSITE" id="PS50041">
    <property type="entry name" value="C_TYPE_LECTIN_2"/>
    <property type="match status" value="1"/>
</dbReference>
<sequence>MRGLIYQLILIITSTYLVLGQNSSSTTIIYTASSDVTTAKTTPAPEIAKPLIGTLDSILNKAAVIPEVIPVQAISDRVQMPEVLIAPNVDPSAASNSSNGSTIAESPIVSRNRWRIPPLGSPEPLPDRVNPILSVGREDPMKINPVVDPTAPQVIPMITVPQLPPLAATSTEELPDDVKMLKMMVTNRDEKISSLNAAMSQLQDKCGRPGPIGIMPPGPICPPPTNDMGCSVILGAKDDEIQNLRKRMAYLETLGKQPKRQIDVYIQRSKPVKKGKFQTKSSTANPSAADCESALNYEKTVTTALQTGVIERDVQITNLQESLKNAEERATVIQNREINACNLKMKRVEMDLQMCKDKVERSKYSTNNEDSEDDESSYDDEEDNDEDDSDDPGIRSIVYRLLISSAIKNRHPFVYLNGLPIKFNRRFENKVPVITLGNNEYYFQNSSRVNWKVASNNCEKRNMRLAAIESEEESAMISAIIGNSNYNYWTSGRDNYGKGDFQWSSIKKQFNFTNWAPDQQLNGDPKRQCVSTGPANDAAAALLDELMGRNRNILPDDVHNKISWDDNDICKLHLVKLCPHELFVNTRADLGPCPKIHDDEMRKEYAKQSTYRKQQYEDEFIRFCQGMLNEVERKIAKGKVRLALSGRSADPDLQQAPESEKAETEEIRELTEKINKYVEEAEKAGIMGNVDEAQEQNGYSWTNELAQAQEKQMEVCETCGAFLIVGDAQQRIDDHLQGKQHMGYARLKDAVDEILETRRKAKEEREKRREEERKERARAQKVEEKLREAEREVRRMNRGSKDEDEHRHKKVKPKHRSRSRSPHHKGNRRDHDRHEKSRQGRRSPDYRRDYRDDRNRNDRNAGRNYKDSSRRGS</sequence>
<dbReference type="Pfam" id="PF00059">
    <property type="entry name" value="Lectin_C"/>
    <property type="match status" value="1"/>
</dbReference>
<evidence type="ECO:0000313" key="6">
    <source>
        <dbReference type="EMBL" id="CAB3381177.1"/>
    </source>
</evidence>
<comment type="caution">
    <text evidence="6">The sequence shown here is derived from an EMBL/GenBank/DDBJ whole genome shotgun (WGS) entry which is preliminary data.</text>
</comment>
<keyword evidence="4" id="KW-0732">Signal</keyword>
<dbReference type="GO" id="GO:0006376">
    <property type="term" value="P:mRNA splice site recognition"/>
    <property type="evidence" value="ECO:0007669"/>
    <property type="project" value="InterPro"/>
</dbReference>
<dbReference type="AlphaFoldDB" id="A0A8S1DFK1"/>
<protein>
    <recommendedName>
        <fullName evidence="5">C-type lectin domain-containing protein</fullName>
    </recommendedName>
</protein>